<dbReference type="EMBL" id="ML220119">
    <property type="protein sequence ID" value="TGZ81535.1"/>
    <property type="molecule type" value="Genomic_DNA"/>
</dbReference>
<dbReference type="SMART" id="SM00737">
    <property type="entry name" value="ML"/>
    <property type="match status" value="1"/>
</dbReference>
<evidence type="ECO:0000256" key="6">
    <source>
        <dbReference type="ARBA" id="ARBA00023136"/>
    </source>
</evidence>
<reference evidence="11 12" key="1">
    <citation type="submission" date="2019-04" db="EMBL/GenBank/DDBJ databases">
        <title>Comparative genomics and transcriptomics to analyze fruiting body development in filamentous ascomycetes.</title>
        <authorList>
            <consortium name="DOE Joint Genome Institute"/>
            <person name="Lutkenhaus R."/>
            <person name="Traeger S."/>
            <person name="Breuer J."/>
            <person name="Kuo A."/>
            <person name="Lipzen A."/>
            <person name="Pangilinan J."/>
            <person name="Dilworth D."/>
            <person name="Sandor L."/>
            <person name="Poggeler S."/>
            <person name="Barry K."/>
            <person name="Grigoriev I.V."/>
            <person name="Nowrousian M."/>
        </authorList>
    </citation>
    <scope>NUCLEOTIDE SEQUENCE [LARGE SCALE GENOMIC DNA]</scope>
    <source>
        <strain evidence="11 12">CBS 389.68</strain>
    </source>
</reference>
<evidence type="ECO:0000256" key="3">
    <source>
        <dbReference type="ARBA" id="ARBA00022692"/>
    </source>
</evidence>
<sequence>MRLPSFFRSSSSDSSTLLSAVVLLAALSLPARAADVLRTNGFSTCIASDTIIVNRMDVEYDRNTRIVTFDVSGTSTQIQEVTAVMTVTVYGREFYRREFDPCDEKIEQLCPVPSGTFAAKDQLEIPTEFASQIPGIAFQIPDLDGIVKLKLLSKDNKKELACLASVIDNGKSFAVPEVKVVTAIMAAGALGLTAVSAVASGGAGPSPGFVEIMFLFQGIAMDGMLSIGYPKAYRSFSDNFAWSTGLVSWEGLQRSIDNFRKSTGGNLDQMSIDYLLNSTLIFSQNANDSTVVADQKVKRNLQKRIEIPNVSIDGTNLDGTPSEPTESQKSSEMRFVEGVQAKVETLKIPSANTFMTVLLIFCIVLAGVAVCILLFKVILEVWALFATFPKSLTGFRKRYWTFLMTTIVRIILILYGTWTLYCLYQFKNGDSWGAHILAGVTLAVFSVILGFFAFRIFSAAREVRKSSANGEEELFLHKPYLRKYGLFYDQYKSNFWWVFFPLILYAFAKGAFIALGDGHGLVQTVGQLACEALLLALLLWNRPYNTKAGNVLNIIIACVRVLSVVCLIVFVDQLGIAADTKTVTGVALIVIQATLTAVLAICLIVNAIRVMVKENPHKKRRKELEKQRLETGDNAFDPENSILSPTTDGKGYYHAAATQEVGVTGYGAPAGSAAGMQLHHMTPAPGHYRSESAASRTGLMGAAGPMAGSGGAVEEYRGRERGYQAPGGLGTGVQRF</sequence>
<feature type="signal peptide" evidence="8">
    <location>
        <begin position="1"/>
        <end position="33"/>
    </location>
</feature>
<keyword evidence="5 7" id="KW-1133">Transmembrane helix</keyword>
<organism evidence="11 12">
    <name type="scientific">Ascodesmis nigricans</name>
    <dbReference type="NCBI Taxonomy" id="341454"/>
    <lineage>
        <taxon>Eukaryota</taxon>
        <taxon>Fungi</taxon>
        <taxon>Dikarya</taxon>
        <taxon>Ascomycota</taxon>
        <taxon>Pezizomycotina</taxon>
        <taxon>Pezizomycetes</taxon>
        <taxon>Pezizales</taxon>
        <taxon>Ascodesmidaceae</taxon>
        <taxon>Ascodesmis</taxon>
    </lineage>
</organism>
<gene>
    <name evidence="11" type="ORF">EX30DRAFT_306396</name>
</gene>
<dbReference type="Proteomes" id="UP000298138">
    <property type="component" value="Unassembled WGS sequence"/>
</dbReference>
<proteinExistence type="inferred from homology"/>
<dbReference type="Pfam" id="PF14558">
    <property type="entry name" value="TRP_N"/>
    <property type="match status" value="1"/>
</dbReference>
<keyword evidence="3 7" id="KW-0812">Transmembrane</keyword>
<protein>
    <submittedName>
        <fullName evidence="11">TRP-domain-containing protein</fullName>
    </submittedName>
</protein>
<dbReference type="GO" id="GO:0009272">
    <property type="term" value="P:fungal-type cell wall biogenesis"/>
    <property type="evidence" value="ECO:0007669"/>
    <property type="project" value="TreeGrafter"/>
</dbReference>
<keyword evidence="6 7" id="KW-0472">Membrane</keyword>
<dbReference type="OrthoDB" id="2115177at2759"/>
<evidence type="ECO:0000313" key="12">
    <source>
        <dbReference type="Proteomes" id="UP000298138"/>
    </source>
</evidence>
<keyword evidence="12" id="KW-1185">Reference proteome</keyword>
<dbReference type="SMART" id="SM01320">
    <property type="entry name" value="TRP_N"/>
    <property type="match status" value="1"/>
</dbReference>
<dbReference type="GO" id="GO:0016020">
    <property type="term" value="C:membrane"/>
    <property type="evidence" value="ECO:0007669"/>
    <property type="project" value="UniProtKB-SubCell"/>
</dbReference>
<feature type="transmembrane region" description="Helical" evidence="7">
    <location>
        <begin position="432"/>
        <end position="457"/>
    </location>
</feature>
<dbReference type="AlphaFoldDB" id="A0A4V6RHF4"/>
<evidence type="ECO:0000256" key="8">
    <source>
        <dbReference type="SAM" id="SignalP"/>
    </source>
</evidence>
<evidence type="ECO:0000256" key="2">
    <source>
        <dbReference type="ARBA" id="ARBA00010642"/>
    </source>
</evidence>
<dbReference type="InterPro" id="IPR003172">
    <property type="entry name" value="ML_dom"/>
</dbReference>
<comment type="subcellular location">
    <subcellularLocation>
        <location evidence="1">Membrane</location>
        <topology evidence="1">Multi-pass membrane protein</topology>
    </subcellularLocation>
</comment>
<dbReference type="InterPro" id="IPR040241">
    <property type="entry name" value="TRP_Flc/Pkd2-like"/>
</dbReference>
<feature type="domain" description="MD-2-related lipid-recognition" evidence="9">
    <location>
        <begin position="42"/>
        <end position="167"/>
    </location>
</feature>
<evidence type="ECO:0000256" key="4">
    <source>
        <dbReference type="ARBA" id="ARBA00022729"/>
    </source>
</evidence>
<evidence type="ECO:0000259" key="9">
    <source>
        <dbReference type="SMART" id="SM00737"/>
    </source>
</evidence>
<feature type="transmembrane region" description="Helical" evidence="7">
    <location>
        <begin position="552"/>
        <end position="571"/>
    </location>
</feature>
<comment type="similarity">
    <text evidence="2">Belongs to the transient receptor potential (TRP) ion channel family.</text>
</comment>
<dbReference type="InterPro" id="IPR032800">
    <property type="entry name" value="TRP_N"/>
</dbReference>
<dbReference type="GO" id="GO:0055085">
    <property type="term" value="P:transmembrane transport"/>
    <property type="evidence" value="ECO:0007669"/>
    <property type="project" value="TreeGrafter"/>
</dbReference>
<feature type="domain" description="ML-like" evidence="10">
    <location>
        <begin position="35"/>
        <end position="174"/>
    </location>
</feature>
<feature type="transmembrane region" description="Helical" evidence="7">
    <location>
        <begin position="354"/>
        <end position="379"/>
    </location>
</feature>
<evidence type="ECO:0000256" key="5">
    <source>
        <dbReference type="ARBA" id="ARBA00022989"/>
    </source>
</evidence>
<evidence type="ECO:0000313" key="11">
    <source>
        <dbReference type="EMBL" id="TGZ81535.1"/>
    </source>
</evidence>
<evidence type="ECO:0000256" key="1">
    <source>
        <dbReference type="ARBA" id="ARBA00004141"/>
    </source>
</evidence>
<dbReference type="Pfam" id="PF06011">
    <property type="entry name" value="TRP"/>
    <property type="match status" value="1"/>
</dbReference>
<feature type="transmembrane region" description="Helical" evidence="7">
    <location>
        <begin position="521"/>
        <end position="540"/>
    </location>
</feature>
<evidence type="ECO:0000259" key="10">
    <source>
        <dbReference type="SMART" id="SM01320"/>
    </source>
</evidence>
<name>A0A4V6RHF4_9PEZI</name>
<accession>A0A4V6RHF4</accession>
<dbReference type="InterPro" id="IPR010308">
    <property type="entry name" value="TRP_C"/>
</dbReference>
<feature type="transmembrane region" description="Helical" evidence="7">
    <location>
        <begin position="400"/>
        <end position="426"/>
    </location>
</feature>
<dbReference type="PANTHER" id="PTHR31145:SF5">
    <property type="entry name" value="DUF907 DOMAIN PROTEIN (AFU_ORTHOLOGUE AFUA_2G06100)"/>
    <property type="match status" value="1"/>
</dbReference>
<feature type="chain" id="PRO_5020910839" evidence="8">
    <location>
        <begin position="34"/>
        <end position="736"/>
    </location>
</feature>
<evidence type="ECO:0000256" key="7">
    <source>
        <dbReference type="SAM" id="Phobius"/>
    </source>
</evidence>
<dbReference type="InParanoid" id="A0A4V6RHF4"/>
<dbReference type="PANTHER" id="PTHR31145">
    <property type="entry name" value="INTEGRAL MEMBRANE PROTEIN (AFU_ORTHOLOGUE AFUA_7G01610)"/>
    <property type="match status" value="1"/>
</dbReference>
<feature type="transmembrane region" description="Helical" evidence="7">
    <location>
        <begin position="495"/>
        <end position="515"/>
    </location>
</feature>
<feature type="transmembrane region" description="Helical" evidence="7">
    <location>
        <begin position="583"/>
        <end position="612"/>
    </location>
</feature>
<keyword evidence="4 8" id="KW-0732">Signal</keyword>